<keyword evidence="4 7" id="KW-1133">Transmembrane helix</keyword>
<dbReference type="InterPro" id="IPR007603">
    <property type="entry name" value="Choline_transptr-like"/>
</dbReference>
<reference evidence="8 9" key="1">
    <citation type="journal article" date="2008" name="Nature">
        <title>The genome of Laccaria bicolor provides insights into mycorrhizal symbiosis.</title>
        <authorList>
            <person name="Martin F."/>
            <person name="Aerts A."/>
            <person name="Ahren D."/>
            <person name="Brun A."/>
            <person name="Danchin E.G.J."/>
            <person name="Duchaussoy F."/>
            <person name="Gibon J."/>
            <person name="Kohler A."/>
            <person name="Lindquist E."/>
            <person name="Pereda V."/>
            <person name="Salamov A."/>
            <person name="Shapiro H.J."/>
            <person name="Wuyts J."/>
            <person name="Blaudez D."/>
            <person name="Buee M."/>
            <person name="Brokstein P."/>
            <person name="Canbaeck B."/>
            <person name="Cohen D."/>
            <person name="Courty P.E."/>
            <person name="Coutinho P.M."/>
            <person name="Delaruelle C."/>
            <person name="Detter J.C."/>
            <person name="Deveau A."/>
            <person name="DiFazio S."/>
            <person name="Duplessis S."/>
            <person name="Fraissinet-Tachet L."/>
            <person name="Lucic E."/>
            <person name="Frey-Klett P."/>
            <person name="Fourrey C."/>
            <person name="Feussner I."/>
            <person name="Gay G."/>
            <person name="Grimwood J."/>
            <person name="Hoegger P.J."/>
            <person name="Jain P."/>
            <person name="Kilaru S."/>
            <person name="Labbe J."/>
            <person name="Lin Y.C."/>
            <person name="Legue V."/>
            <person name="Le Tacon F."/>
            <person name="Marmeisse R."/>
            <person name="Melayah D."/>
            <person name="Montanini B."/>
            <person name="Muratet M."/>
            <person name="Nehls U."/>
            <person name="Niculita-Hirzel H."/>
            <person name="Oudot-Le Secq M.P."/>
            <person name="Peter M."/>
            <person name="Quesneville H."/>
            <person name="Rajashekar B."/>
            <person name="Reich M."/>
            <person name="Rouhier N."/>
            <person name="Schmutz J."/>
            <person name="Yin T."/>
            <person name="Chalot M."/>
            <person name="Henrissat B."/>
            <person name="Kuees U."/>
            <person name="Lucas S."/>
            <person name="Van de Peer Y."/>
            <person name="Podila G.K."/>
            <person name="Polle A."/>
            <person name="Pukkila P.J."/>
            <person name="Richardson P.M."/>
            <person name="Rouze P."/>
            <person name="Sanders I.R."/>
            <person name="Stajich J.E."/>
            <person name="Tunlid A."/>
            <person name="Tuskan G."/>
            <person name="Grigoriev I.V."/>
        </authorList>
    </citation>
    <scope>NUCLEOTIDE SEQUENCE [LARGE SCALE GENOMIC DNA]</scope>
    <source>
        <strain evidence="9">S238N-H82 / ATCC MYA-4686</strain>
    </source>
</reference>
<proteinExistence type="inferred from homology"/>
<feature type="transmembrane region" description="Helical" evidence="7">
    <location>
        <begin position="430"/>
        <end position="449"/>
    </location>
</feature>
<dbReference type="EMBL" id="DS547125">
    <property type="protein sequence ID" value="EDR03247.1"/>
    <property type="molecule type" value="Genomic_DNA"/>
</dbReference>
<feature type="transmembrane region" description="Helical" evidence="7">
    <location>
        <begin position="498"/>
        <end position="517"/>
    </location>
</feature>
<dbReference type="Proteomes" id="UP000001194">
    <property type="component" value="Unassembled WGS sequence"/>
</dbReference>
<gene>
    <name evidence="8" type="ORF">LACBIDRAFT_331677</name>
</gene>
<dbReference type="HOGENOM" id="CLU_008052_1_0_1"/>
<name>B0DQ80_LACBS</name>
<evidence type="ECO:0000256" key="4">
    <source>
        <dbReference type="ARBA" id="ARBA00022989"/>
    </source>
</evidence>
<evidence type="ECO:0000256" key="5">
    <source>
        <dbReference type="ARBA" id="ARBA00023136"/>
    </source>
</evidence>
<feature type="compositionally biased region" description="Polar residues" evidence="6">
    <location>
        <begin position="38"/>
        <end position="51"/>
    </location>
</feature>
<dbReference type="PANTHER" id="PTHR12385">
    <property type="entry name" value="CHOLINE TRANSPORTER-LIKE (SLC FAMILY 44)"/>
    <property type="match status" value="1"/>
</dbReference>
<feature type="transmembrane region" description="Helical" evidence="7">
    <location>
        <begin position="628"/>
        <end position="647"/>
    </location>
</feature>
<feature type="region of interest" description="Disordered" evidence="6">
    <location>
        <begin position="28"/>
        <end position="92"/>
    </location>
</feature>
<feature type="transmembrane region" description="Helical" evidence="7">
    <location>
        <begin position="227"/>
        <end position="249"/>
    </location>
</feature>
<evidence type="ECO:0000256" key="7">
    <source>
        <dbReference type="SAM" id="Phobius"/>
    </source>
</evidence>
<dbReference type="PANTHER" id="PTHR12385:SF88">
    <property type="entry name" value="CHOLINE TRANSPORTER-LIKE PROTEIN CTL1"/>
    <property type="match status" value="1"/>
</dbReference>
<feature type="transmembrane region" description="Helical" evidence="7">
    <location>
        <begin position="269"/>
        <end position="290"/>
    </location>
</feature>
<dbReference type="RefSeq" id="XP_001886043.1">
    <property type="nucleotide sequence ID" value="XM_001886008.1"/>
</dbReference>
<dbReference type="OrthoDB" id="420519at2759"/>
<feature type="region of interest" description="Disordered" evidence="6">
    <location>
        <begin position="144"/>
        <end position="219"/>
    </location>
</feature>
<feature type="transmembrane region" description="Helical" evidence="7">
    <location>
        <begin position="297"/>
        <end position="323"/>
    </location>
</feature>
<organism evidence="9">
    <name type="scientific">Laccaria bicolor (strain S238N-H82 / ATCC MYA-4686)</name>
    <name type="common">Bicoloured deceiver</name>
    <name type="synonym">Laccaria laccata var. bicolor</name>
    <dbReference type="NCBI Taxonomy" id="486041"/>
    <lineage>
        <taxon>Eukaryota</taxon>
        <taxon>Fungi</taxon>
        <taxon>Dikarya</taxon>
        <taxon>Basidiomycota</taxon>
        <taxon>Agaricomycotina</taxon>
        <taxon>Agaricomycetes</taxon>
        <taxon>Agaricomycetidae</taxon>
        <taxon>Agaricales</taxon>
        <taxon>Agaricineae</taxon>
        <taxon>Hydnangiaceae</taxon>
        <taxon>Laccaria</taxon>
    </lineage>
</organism>
<comment type="similarity">
    <text evidence="2">Belongs to the CTL (choline transporter-like) family.</text>
</comment>
<keyword evidence="5 7" id="KW-0472">Membrane</keyword>
<keyword evidence="9" id="KW-1185">Reference proteome</keyword>
<sequence>MSPSDSHRPTFPTTSLFFDSSTAETVDDRNVNGDVHESTSSQPMFFSFSTDDGSRVGHGHETDLDDLDDPHLRASEASIAPPTIRDDDDDPYLRLDEDEHISRLGFTSRNHQQSIPLIASPNASVASESPKGWLAHLAASPLVGRSPSPARSDSTDSDPPPELFAPTAPRTHTNVLPPPPTHIEPQSLSLTESLLPRDGRSRPLDVFTLPDPRHTTRGRRKYNDSTWTAVWLTGVSVCVFFALLLLFVARLPPNVPRSVLPYTTLLHTVPMLTILTFSSALVAYAHIFLLRVFVRPVMIATSVFIPATLFISAIWAFVGSFMWDGDTVPTWGETVGLRLFSLIPLALSLLTARRLVDLPRDIHTTSSTLTLTTHLLIMNPFLLALSPAILLIMLISSIPFLTLIFRLLLIGYATQPTKDSSRWEWHAHGWANWAIFGAVGVWLWSWGVARGIMRMSCSSVIGAWYFADPDAQPPPPMSTHTIHAALVRATGPSLGTTVLSAMILTIIRLLTLVALFLQRLPAYIPARAFFVVTGIRMAVGYLDTVTTALSKYALVYTGLTGDPFMPSARRAKALTAAVEAKVKHGKRKSSAEPPLMLLTISPLTLSFPFALTTYLFVAHTLNAPQQALGAAVLAGGVTALVGLFCVGNQISPKCAYSISADTLYICYCIDKDVGERRREEVFVTISGFASLNMSLEDSNAVHVHDNLRTSFPCPHSPLHLVLLTTNYPLIRQIPKNHDSNTNEFLLTPNPVNRDNNSFLQLPHPSLHNVSRLYLPRLQWWRRTLLIRSKGASWMTRKMEIFRLCIYVARIRGGVGAGVDLNVLVEQNFSAKLPVKTQLGVIVNVGILTTFAYILRKLPEETSAAYFKLMCIFAKLIDEDGNLVTTGS</sequence>
<accession>B0DQ80</accession>
<evidence type="ECO:0000256" key="1">
    <source>
        <dbReference type="ARBA" id="ARBA00004141"/>
    </source>
</evidence>
<dbReference type="GO" id="GO:0005886">
    <property type="term" value="C:plasma membrane"/>
    <property type="evidence" value="ECO:0007669"/>
    <property type="project" value="TreeGrafter"/>
</dbReference>
<dbReference type="AlphaFoldDB" id="B0DQ80"/>
<comment type="subcellular location">
    <subcellularLocation>
        <location evidence="1">Membrane</location>
        <topology evidence="1">Multi-pass membrane protein</topology>
    </subcellularLocation>
</comment>
<feature type="transmembrane region" description="Helical" evidence="7">
    <location>
        <begin position="388"/>
        <end position="409"/>
    </location>
</feature>
<feature type="compositionally biased region" description="Basic and acidic residues" evidence="6">
    <location>
        <begin position="28"/>
        <end position="37"/>
    </location>
</feature>
<evidence type="ECO:0000256" key="2">
    <source>
        <dbReference type="ARBA" id="ARBA00007168"/>
    </source>
</evidence>
<evidence type="ECO:0000256" key="6">
    <source>
        <dbReference type="SAM" id="MobiDB-lite"/>
    </source>
</evidence>
<protein>
    <submittedName>
        <fullName evidence="8">Predicted protein</fullName>
    </submittedName>
</protein>
<dbReference type="InParanoid" id="B0DQ80"/>
<feature type="transmembrane region" description="Helical" evidence="7">
    <location>
        <begin position="595"/>
        <end position="616"/>
    </location>
</feature>
<feature type="compositionally biased region" description="Basic and acidic residues" evidence="6">
    <location>
        <begin position="52"/>
        <end position="62"/>
    </location>
</feature>
<keyword evidence="3 7" id="KW-0812">Transmembrane</keyword>
<dbReference type="GeneID" id="6081676"/>
<evidence type="ECO:0000313" key="9">
    <source>
        <dbReference type="Proteomes" id="UP000001194"/>
    </source>
</evidence>
<dbReference type="GO" id="GO:0022857">
    <property type="term" value="F:transmembrane transporter activity"/>
    <property type="evidence" value="ECO:0007669"/>
    <property type="project" value="InterPro"/>
</dbReference>
<evidence type="ECO:0000313" key="8">
    <source>
        <dbReference type="EMBL" id="EDR03247.1"/>
    </source>
</evidence>
<dbReference type="KEGG" id="lbc:LACBIDRAFT_331677"/>
<dbReference type="Pfam" id="PF04515">
    <property type="entry name" value="Choline_transpo"/>
    <property type="match status" value="1"/>
</dbReference>
<evidence type="ECO:0000256" key="3">
    <source>
        <dbReference type="ARBA" id="ARBA00022692"/>
    </source>
</evidence>